<reference evidence="3" key="2">
    <citation type="journal article" date="2021" name="Microbiome">
        <title>Successional dynamics and alternative stable states in a saline activated sludge microbial community over 9 years.</title>
        <authorList>
            <person name="Wang Y."/>
            <person name="Ye J."/>
            <person name="Ju F."/>
            <person name="Liu L."/>
            <person name="Boyd J.A."/>
            <person name="Deng Y."/>
            <person name="Parks D.H."/>
            <person name="Jiang X."/>
            <person name="Yin X."/>
            <person name="Woodcroft B.J."/>
            <person name="Tyson G.W."/>
            <person name="Hugenholtz P."/>
            <person name="Polz M.F."/>
            <person name="Zhang T."/>
        </authorList>
    </citation>
    <scope>NUCLEOTIDE SEQUENCE</scope>
    <source>
        <strain evidence="3">HKST-UBA02</strain>
    </source>
</reference>
<feature type="region of interest" description="Disordered" evidence="1">
    <location>
        <begin position="1"/>
        <end position="23"/>
    </location>
</feature>
<dbReference type="Gene3D" id="2.30.42.10">
    <property type="match status" value="1"/>
</dbReference>
<proteinExistence type="predicted"/>
<sequence length="126" mass="13062">MPVSSPRTVPNQDGTGPAPPASIGDSTMRYLKSLAMAAAVLAIGVSAFAGEGSNTKCDSSTQECLDYMAQKMKDSGWVGIEMEQVEEGSGWSITKVVPGSPAEAGGMQPGDVLFAMYGIELNEANQ</sequence>
<dbReference type="SUPFAM" id="SSF50156">
    <property type="entry name" value="PDZ domain-like"/>
    <property type="match status" value="1"/>
</dbReference>
<feature type="compositionally biased region" description="Polar residues" evidence="1">
    <location>
        <begin position="1"/>
        <end position="14"/>
    </location>
</feature>
<feature type="domain" description="PDZ" evidence="2">
    <location>
        <begin position="66"/>
        <end position="126"/>
    </location>
</feature>
<dbReference type="AlphaFoldDB" id="A0A956NH36"/>
<organism evidence="3 4">
    <name type="scientific">Eiseniibacteriota bacterium</name>
    <dbReference type="NCBI Taxonomy" id="2212470"/>
    <lineage>
        <taxon>Bacteria</taxon>
        <taxon>Candidatus Eiseniibacteriota</taxon>
    </lineage>
</organism>
<dbReference type="InterPro" id="IPR036034">
    <property type="entry name" value="PDZ_sf"/>
</dbReference>
<protein>
    <submittedName>
        <fullName evidence="3">PDZ domain-containing protein</fullName>
    </submittedName>
</protein>
<feature type="non-terminal residue" evidence="3">
    <location>
        <position position="126"/>
    </location>
</feature>
<evidence type="ECO:0000259" key="2">
    <source>
        <dbReference type="PROSITE" id="PS50106"/>
    </source>
</evidence>
<dbReference type="InterPro" id="IPR001478">
    <property type="entry name" value="PDZ"/>
</dbReference>
<evidence type="ECO:0000313" key="3">
    <source>
        <dbReference type="EMBL" id="MCA9759287.1"/>
    </source>
</evidence>
<reference evidence="3" key="1">
    <citation type="submission" date="2020-04" db="EMBL/GenBank/DDBJ databases">
        <authorList>
            <person name="Zhang T."/>
        </authorList>
    </citation>
    <scope>NUCLEOTIDE SEQUENCE</scope>
    <source>
        <strain evidence="3">HKST-UBA02</strain>
    </source>
</reference>
<dbReference type="Proteomes" id="UP000739538">
    <property type="component" value="Unassembled WGS sequence"/>
</dbReference>
<dbReference type="Pfam" id="PF00595">
    <property type="entry name" value="PDZ"/>
    <property type="match status" value="1"/>
</dbReference>
<accession>A0A956NH36</accession>
<evidence type="ECO:0000313" key="4">
    <source>
        <dbReference type="Proteomes" id="UP000739538"/>
    </source>
</evidence>
<dbReference type="EMBL" id="JAGQHS010000303">
    <property type="protein sequence ID" value="MCA9759287.1"/>
    <property type="molecule type" value="Genomic_DNA"/>
</dbReference>
<comment type="caution">
    <text evidence="3">The sequence shown here is derived from an EMBL/GenBank/DDBJ whole genome shotgun (WGS) entry which is preliminary data.</text>
</comment>
<gene>
    <name evidence="3" type="ORF">KDA27_26075</name>
</gene>
<dbReference type="PROSITE" id="PS50106">
    <property type="entry name" value="PDZ"/>
    <property type="match status" value="1"/>
</dbReference>
<name>A0A956NH36_UNCEI</name>
<evidence type="ECO:0000256" key="1">
    <source>
        <dbReference type="SAM" id="MobiDB-lite"/>
    </source>
</evidence>